<proteinExistence type="predicted"/>
<evidence type="ECO:0000313" key="3">
    <source>
        <dbReference type="Proteomes" id="UP000504609"/>
    </source>
</evidence>
<dbReference type="AlphaFoldDB" id="A0A6J1F7L8"/>
<dbReference type="RefSeq" id="XP_022934415.1">
    <property type="nucleotide sequence ID" value="XM_023078647.1"/>
</dbReference>
<organism evidence="3 4">
    <name type="scientific">Cucurbita moschata</name>
    <name type="common">Winter crookneck squash</name>
    <name type="synonym">Cucurbita pepo var. moschata</name>
    <dbReference type="NCBI Taxonomy" id="3662"/>
    <lineage>
        <taxon>Eukaryota</taxon>
        <taxon>Viridiplantae</taxon>
        <taxon>Streptophyta</taxon>
        <taxon>Embryophyta</taxon>
        <taxon>Tracheophyta</taxon>
        <taxon>Spermatophyta</taxon>
        <taxon>Magnoliopsida</taxon>
        <taxon>eudicotyledons</taxon>
        <taxon>Gunneridae</taxon>
        <taxon>Pentapetalae</taxon>
        <taxon>rosids</taxon>
        <taxon>fabids</taxon>
        <taxon>Cucurbitales</taxon>
        <taxon>Cucurbitaceae</taxon>
        <taxon>Cucurbiteae</taxon>
        <taxon>Cucurbita</taxon>
    </lineage>
</organism>
<protein>
    <submittedName>
        <fullName evidence="4">Myosin-4-like isoform X1</fullName>
    </submittedName>
</protein>
<keyword evidence="1" id="KW-0175">Coiled coil</keyword>
<dbReference type="PANTHER" id="PTHR36001">
    <property type="entry name" value="CTAGE FAMILY PROTEIN-RELATED"/>
    <property type="match status" value="1"/>
</dbReference>
<feature type="coiled-coil region" evidence="1">
    <location>
        <begin position="39"/>
        <end position="80"/>
    </location>
</feature>
<dbReference type="PANTHER" id="PTHR36001:SF2">
    <property type="entry name" value="CTAGE FAMILY PROTEIN-RELATED"/>
    <property type="match status" value="1"/>
</dbReference>
<keyword evidence="3" id="KW-1185">Reference proteome</keyword>
<dbReference type="InterPro" id="IPR053327">
    <property type="entry name" value="KIP"/>
</dbReference>
<feature type="region of interest" description="Disordered" evidence="2">
    <location>
        <begin position="149"/>
        <end position="169"/>
    </location>
</feature>
<accession>A0A6J1F7L8</accession>
<gene>
    <name evidence="4" type="primary">LOC111441601</name>
</gene>
<evidence type="ECO:0000256" key="1">
    <source>
        <dbReference type="SAM" id="Coils"/>
    </source>
</evidence>
<reference evidence="4" key="1">
    <citation type="submission" date="2025-08" db="UniProtKB">
        <authorList>
            <consortium name="RefSeq"/>
        </authorList>
    </citation>
    <scope>IDENTIFICATION</scope>
    <source>
        <tissue evidence="4">Young leaves</tissue>
    </source>
</reference>
<name>A0A6J1F7L8_CUCMO</name>
<sequence length="272" mass="30603">MIREQLKGSNFMALSENQKLFLSLINEYAAEKSQGEQSVVVLKKRTEELRSELEVANVELENVKRVKETTEQELKGCEVELSLNETAIQTLEARISVLQGEIASVGSELDSLKVVGGATRDQFINHLLDLNKKIRKFQDQLSRKNAIKSVGNATEGSHELEGDNTTTSSQSIEERLIKVMIQLANEEEEFLSAEQIQSQNRQTLINLEKRKAVMVMMVKGTKELEDLTKQTSGLEMSYGRLSEELLKSCICPQCFQDNTEALDNIPQVNEAH</sequence>
<evidence type="ECO:0000256" key="2">
    <source>
        <dbReference type="SAM" id="MobiDB-lite"/>
    </source>
</evidence>
<dbReference type="Proteomes" id="UP000504609">
    <property type="component" value="Unplaced"/>
</dbReference>
<evidence type="ECO:0000313" key="4">
    <source>
        <dbReference type="RefSeq" id="XP_022934415.1"/>
    </source>
</evidence>
<dbReference type="KEGG" id="cmos:111441601"/>
<dbReference type="GeneID" id="111441601"/>